<accession>A0A7J0CF65</accession>
<name>A0A7J0CF65_9ACTN</name>
<reference evidence="2 3" key="1">
    <citation type="submission" date="2020-05" db="EMBL/GenBank/DDBJ databases">
        <title>Whole genome shotgun sequence of Streptomyces fulvorobeus NBRC 15897.</title>
        <authorList>
            <person name="Komaki H."/>
            <person name="Tamura T."/>
        </authorList>
    </citation>
    <scope>NUCLEOTIDE SEQUENCE [LARGE SCALE GENOMIC DNA]</scope>
    <source>
        <strain evidence="2 3">NBRC 15897</strain>
    </source>
</reference>
<evidence type="ECO:0000256" key="1">
    <source>
        <dbReference type="SAM" id="MobiDB-lite"/>
    </source>
</evidence>
<comment type="caution">
    <text evidence="2">The sequence shown here is derived from an EMBL/GenBank/DDBJ whole genome shotgun (WGS) entry which is preliminary data.</text>
</comment>
<protein>
    <submittedName>
        <fullName evidence="2">Uncharacterized protein</fullName>
    </submittedName>
</protein>
<proteinExistence type="predicted"/>
<sequence>MAEAFCSTDDRVREAQAVMDEALANRTRALAAFAVTVGSDAAVAGLIGLNEREVRVARRTVGKEDARTVAEQLLSSPPKRSSQPILLEPDHAGEPRTEVVCAPVPHPRPETVSPAAPPAVESGASGTAVTWTSGMDSVLQWSWQSGLDLQAVAEELGLQSRDLLLRAQMLAAEGRLMPKTPAYDASQSGRHRRHESMHYNPVPDSPETLYHSPSPHL</sequence>
<feature type="region of interest" description="Disordered" evidence="1">
    <location>
        <begin position="108"/>
        <end position="127"/>
    </location>
</feature>
<evidence type="ECO:0000313" key="3">
    <source>
        <dbReference type="Proteomes" id="UP000498980"/>
    </source>
</evidence>
<organism evidence="2 3">
    <name type="scientific">Streptomyces fulvorobeus</name>
    <dbReference type="NCBI Taxonomy" id="284028"/>
    <lineage>
        <taxon>Bacteria</taxon>
        <taxon>Bacillati</taxon>
        <taxon>Actinomycetota</taxon>
        <taxon>Actinomycetes</taxon>
        <taxon>Kitasatosporales</taxon>
        <taxon>Streptomycetaceae</taxon>
        <taxon>Streptomyces</taxon>
    </lineage>
</organism>
<feature type="region of interest" description="Disordered" evidence="1">
    <location>
        <begin position="72"/>
        <end position="92"/>
    </location>
</feature>
<keyword evidence="3" id="KW-1185">Reference proteome</keyword>
<feature type="region of interest" description="Disordered" evidence="1">
    <location>
        <begin position="178"/>
        <end position="217"/>
    </location>
</feature>
<dbReference type="AlphaFoldDB" id="A0A7J0CF65"/>
<dbReference type="EMBL" id="BLWC01000001">
    <property type="protein sequence ID" value="GFN01029.1"/>
    <property type="molecule type" value="Genomic_DNA"/>
</dbReference>
<dbReference type="Proteomes" id="UP000498980">
    <property type="component" value="Unassembled WGS sequence"/>
</dbReference>
<gene>
    <name evidence="2" type="ORF">Sfulv_58390</name>
</gene>
<evidence type="ECO:0000313" key="2">
    <source>
        <dbReference type="EMBL" id="GFN01029.1"/>
    </source>
</evidence>
<feature type="compositionally biased region" description="Polar residues" evidence="1">
    <location>
        <begin position="73"/>
        <end position="84"/>
    </location>
</feature>